<dbReference type="EMBL" id="JAAFYZ010000028">
    <property type="protein sequence ID" value="MBS2547449.1"/>
    <property type="molecule type" value="Genomic_DNA"/>
</dbReference>
<name>A0ABS5KN66_9ACTN</name>
<evidence type="ECO:0000256" key="1">
    <source>
        <dbReference type="SAM" id="MobiDB-lite"/>
    </source>
</evidence>
<keyword evidence="5" id="KW-1185">Reference proteome</keyword>
<comment type="caution">
    <text evidence="4">The sequence shown here is derived from an EMBL/GenBank/DDBJ whole genome shotgun (WGS) entry which is preliminary data.</text>
</comment>
<feature type="region of interest" description="Disordered" evidence="1">
    <location>
        <begin position="1"/>
        <end position="21"/>
    </location>
</feature>
<feature type="transmembrane region" description="Helical" evidence="2">
    <location>
        <begin position="32"/>
        <end position="53"/>
    </location>
</feature>
<evidence type="ECO:0000313" key="4">
    <source>
        <dbReference type="EMBL" id="MBS2547449.1"/>
    </source>
</evidence>
<dbReference type="InterPro" id="IPR012495">
    <property type="entry name" value="TadE-like_dom"/>
</dbReference>
<gene>
    <name evidence="4" type="ORF">KGQ19_11255</name>
</gene>
<dbReference type="Proteomes" id="UP000730482">
    <property type="component" value="Unassembled WGS sequence"/>
</dbReference>
<evidence type="ECO:0000259" key="3">
    <source>
        <dbReference type="Pfam" id="PF07811"/>
    </source>
</evidence>
<feature type="domain" description="TadE-like" evidence="3">
    <location>
        <begin position="24"/>
        <end position="65"/>
    </location>
</feature>
<proteinExistence type="predicted"/>
<dbReference type="RefSeq" id="WP_212009036.1">
    <property type="nucleotide sequence ID" value="NZ_JAAFYZ010000028.1"/>
</dbReference>
<keyword evidence="2" id="KW-0812">Transmembrane</keyword>
<evidence type="ECO:0000313" key="5">
    <source>
        <dbReference type="Proteomes" id="UP000730482"/>
    </source>
</evidence>
<accession>A0ABS5KN66</accession>
<organism evidence="4 5">
    <name type="scientific">Catenulispora pinistramenti</name>
    <dbReference type="NCBI Taxonomy" id="2705254"/>
    <lineage>
        <taxon>Bacteria</taxon>
        <taxon>Bacillati</taxon>
        <taxon>Actinomycetota</taxon>
        <taxon>Actinomycetes</taxon>
        <taxon>Catenulisporales</taxon>
        <taxon>Catenulisporaceae</taxon>
        <taxon>Catenulispora</taxon>
    </lineage>
</organism>
<protein>
    <submittedName>
        <fullName evidence="4">Pilus assembly protein</fullName>
    </submittedName>
</protein>
<keyword evidence="2" id="KW-1133">Transmembrane helix</keyword>
<reference evidence="4 5" key="1">
    <citation type="submission" date="2020-02" db="EMBL/GenBank/DDBJ databases">
        <title>Acidophilic actinobacteria isolated from forest soil.</title>
        <authorList>
            <person name="Golinska P."/>
        </authorList>
    </citation>
    <scope>NUCLEOTIDE SEQUENCE [LARGE SCALE GENOMIC DNA]</scope>
    <source>
        <strain evidence="4 5">NL8</strain>
    </source>
</reference>
<dbReference type="Pfam" id="PF07811">
    <property type="entry name" value="TadE"/>
    <property type="match status" value="1"/>
</dbReference>
<sequence>MTRLQKMPPTRSGRALTSRTADDGSSTVEMVVITPVMLLVLMVIVQFAVYFCALHVAQAAAAQAAAGTSSEHGKIDNGTSEAHRILGTVGAGFLTATDVAVTRSATLTTVRISGTVATVVPFLHLKVSSVARTPNEALTTAAAS</sequence>
<keyword evidence="2" id="KW-0472">Membrane</keyword>
<evidence type="ECO:0000256" key="2">
    <source>
        <dbReference type="SAM" id="Phobius"/>
    </source>
</evidence>